<dbReference type="Pfam" id="PF13424">
    <property type="entry name" value="TPR_12"/>
    <property type="match status" value="3"/>
</dbReference>
<gene>
    <name evidence="5" type="ORF">NEPTK9_000845</name>
</gene>
<protein>
    <recommendedName>
        <fullName evidence="4">Protein-PII uridylyltransferase N-terminal domain-containing protein</fullName>
    </recommendedName>
</protein>
<dbReference type="RefSeq" id="WP_194847641.1">
    <property type="nucleotide sequence ID" value="NZ_JAAEJV010000018.1"/>
</dbReference>
<dbReference type="EMBL" id="JAAEJV010000018">
    <property type="protein sequence ID" value="MBF5059335.1"/>
    <property type="molecule type" value="Genomic_DNA"/>
</dbReference>
<dbReference type="InterPro" id="IPR002110">
    <property type="entry name" value="Ankyrin_rpt"/>
</dbReference>
<evidence type="ECO:0000256" key="2">
    <source>
        <dbReference type="PROSITE-ProRule" id="PRU00339"/>
    </source>
</evidence>
<feature type="repeat" description="ANK" evidence="1">
    <location>
        <begin position="746"/>
        <end position="778"/>
    </location>
</feature>
<dbReference type="InterPro" id="IPR011990">
    <property type="entry name" value="TPR-like_helical_dom_sf"/>
</dbReference>
<dbReference type="SUPFAM" id="SSF48452">
    <property type="entry name" value="TPR-like"/>
    <property type="match status" value="2"/>
</dbReference>
<feature type="repeat" description="ANK" evidence="1">
    <location>
        <begin position="847"/>
        <end position="879"/>
    </location>
</feature>
<feature type="repeat" description="ANK" evidence="1">
    <location>
        <begin position="813"/>
        <end position="846"/>
    </location>
</feature>
<feature type="repeat" description="TPR" evidence="2">
    <location>
        <begin position="1777"/>
        <end position="1810"/>
    </location>
</feature>
<feature type="repeat" description="ANK" evidence="1">
    <location>
        <begin position="713"/>
        <end position="745"/>
    </location>
</feature>
<dbReference type="SUPFAM" id="SSF48403">
    <property type="entry name" value="Ankyrin repeat"/>
    <property type="match status" value="1"/>
</dbReference>
<dbReference type="Pfam" id="PF12796">
    <property type="entry name" value="Ank_2"/>
    <property type="match status" value="2"/>
</dbReference>
<dbReference type="Pfam" id="PF03445">
    <property type="entry name" value="DUF294"/>
    <property type="match status" value="1"/>
</dbReference>
<dbReference type="Pfam" id="PF13374">
    <property type="entry name" value="TPR_10"/>
    <property type="match status" value="1"/>
</dbReference>
<dbReference type="SMART" id="SM00028">
    <property type="entry name" value="TPR"/>
    <property type="match status" value="9"/>
</dbReference>
<dbReference type="InterPro" id="IPR005105">
    <property type="entry name" value="GlnD_Uridyltrans_N"/>
</dbReference>
<comment type="caution">
    <text evidence="5">The sequence shown here is derived from an EMBL/GenBank/DDBJ whole genome shotgun (WGS) entry which is preliminary data.</text>
</comment>
<name>A0ABS0B1B9_9BACT</name>
<evidence type="ECO:0000313" key="5">
    <source>
        <dbReference type="EMBL" id="MBF5059335.1"/>
    </source>
</evidence>
<feature type="repeat" description="TPR" evidence="2">
    <location>
        <begin position="1562"/>
        <end position="1595"/>
    </location>
</feature>
<dbReference type="PROSITE" id="PS50088">
    <property type="entry name" value="ANK_REPEAT"/>
    <property type="match status" value="5"/>
</dbReference>
<keyword evidence="6" id="KW-1185">Reference proteome</keyword>
<dbReference type="PRINTS" id="PR01415">
    <property type="entry name" value="ANKYRIN"/>
</dbReference>
<dbReference type="PANTHER" id="PTHR19959:SF119">
    <property type="entry name" value="FUNGAL LIPASE-LIKE DOMAIN-CONTAINING PROTEIN"/>
    <property type="match status" value="1"/>
</dbReference>
<organism evidence="5 6">
    <name type="scientific">Candidatus Neptunichlamydia vexilliferae</name>
    <dbReference type="NCBI Taxonomy" id="1651774"/>
    <lineage>
        <taxon>Bacteria</taxon>
        <taxon>Pseudomonadati</taxon>
        <taxon>Chlamydiota</taxon>
        <taxon>Chlamydiia</taxon>
        <taxon>Parachlamydiales</taxon>
        <taxon>Simkaniaceae</taxon>
        <taxon>Candidatus Neptunichlamydia</taxon>
    </lineage>
</organism>
<dbReference type="PROSITE" id="PS50297">
    <property type="entry name" value="ANK_REP_REGION"/>
    <property type="match status" value="4"/>
</dbReference>
<evidence type="ECO:0000256" key="3">
    <source>
        <dbReference type="SAM" id="Coils"/>
    </source>
</evidence>
<evidence type="ECO:0000313" key="6">
    <source>
        <dbReference type="Proteomes" id="UP001194714"/>
    </source>
</evidence>
<dbReference type="InterPro" id="IPR036770">
    <property type="entry name" value="Ankyrin_rpt-contain_sf"/>
</dbReference>
<reference evidence="5 6" key="1">
    <citation type="submission" date="2020-01" db="EMBL/GenBank/DDBJ databases">
        <title>Draft genome sequence of Cand. Neptunochlamydia vexilliferae K9.</title>
        <authorList>
            <person name="Schulz F."/>
            <person name="Koestlbacher S."/>
            <person name="Wascher F."/>
            <person name="Pizzetti I."/>
            <person name="Horn M."/>
        </authorList>
    </citation>
    <scope>NUCLEOTIDE SEQUENCE [LARGE SCALE GENOMIC DNA]</scope>
    <source>
        <strain evidence="5 6">K9</strain>
    </source>
</reference>
<accession>A0ABS0B1B9</accession>
<dbReference type="InterPro" id="IPR019734">
    <property type="entry name" value="TPR_rpt"/>
</dbReference>
<dbReference type="SMART" id="SM00248">
    <property type="entry name" value="ANK"/>
    <property type="match status" value="6"/>
</dbReference>
<feature type="domain" description="Protein-PII uridylyltransferase N-terminal" evidence="4">
    <location>
        <begin position="1026"/>
        <end position="1125"/>
    </location>
</feature>
<proteinExistence type="predicted"/>
<evidence type="ECO:0000256" key="1">
    <source>
        <dbReference type="PROSITE-ProRule" id="PRU00023"/>
    </source>
</evidence>
<keyword evidence="3" id="KW-0175">Coiled coil</keyword>
<dbReference type="PROSITE" id="PS50005">
    <property type="entry name" value="TPR"/>
    <property type="match status" value="4"/>
</dbReference>
<keyword evidence="1" id="KW-0040">ANK repeat</keyword>
<evidence type="ECO:0000259" key="4">
    <source>
        <dbReference type="Pfam" id="PF03445"/>
    </source>
</evidence>
<sequence length="1834" mass="206619">MAISNQSNRGRSSDYLLHEVNLEEEITNIPHNKSSFFPLIQKIKVVENPPPFFSHITFPEKLILSEKKPLKTFDGEKLTPQSPLFANLIKFTDYLTQFTKQNPQSPVKTTLEKIAEVYQNYVKEVCQEKGKKRRGKLKGPARLFGYLHGQVTCLELAQKTGRQLSSLNRYNQTVKINTFGASALQKTGKAFIKREYKNPLNPGYEYAIDAFNKLICGLGSSPSLLLKFNNLLILDPFDERSYSHPLRKEFIMEGKEQPSFFTKNPDKKKNYPFAETRLSHPTQVNLAVEGTSFHDFLNESPNLNELDPYHYSATVILALITRPDDGRADNYMITSKKSGGRNIIGIDNDGALVSPIKTISSKQHLVWLRTTLFLLPNMKTPVSPQFANEFLKISPETLLINWLGALKKYNDKYTSMLKQGVFSPRDSKKLSLPMHLPLSELVTLYEAITKVQKTLQDNPKITHKKLFHTLYPLISDAYDVILKKAKEVPLKAQEFLFSQKNPPCFETLLPKVKIPPQNEVEMEPLDKVLEFFLDGVMPKLSAKKQERLLRKIFEVFPKSSSLSLNGIQVSEAKLSNTLIRAESLQTLTIGKSQTLSHHSLIKLMNERPKLHLILRQGSFQASSLKPLIEYAQKHDRTLSYSLGGKCFPLTPNLPHALIEKALIEGDLSLSEVLIAFKASISPAMTQELAQKGPSQALHFLKTHKIPLDALNSRKQNLLHLAAQAGKTTNIEALLQLGLPLNGKDLEGRTPLHLATNQNHLDGVKLLVKKGANPSALTSSKESPLHLAASHGHLSLIQFFLKTAPQSLNQGDNDGKTPLHRAMWGPPKPQVVKTFLAAGADPNAKNAFDYTPLHWAAKHGHFESARLLLGKKGNPQIPNKNGDTPIDIALKWGQDDVFRLFLNPSHKKELSTLHSSSSSSSSSNQDVEGIYYKEFEKAYDKKDVTNQILYLEKMAATALAKEDFIKSAHLLNAALAIVPANNRPYQNYLFTKLETLEGLFLQRTFKVKTPSSHRNYIETFREKLSQIRGEVRKQLKENIPIDKVQSFLTDRYQKLLCDLFESSIKLLGAKIPIKFTLVGLGSMARQEMCPYSDVEFAILVERNTPEITRYFKNLSRFVALRIINLGETKWEILRPKRLPDGSMREAISLSPGGFSMDIGGLSPLGKEGVYELIGTPKELSTYQSPEWLEKHDGEMILVNAMTQTSLVWGDPKLLKSYQTRTQKWLDTKEGNLFQKLRSKRLRETRALQLLQGHVHEFKPQLTDSRIDLRAFDVKKDFYRPIQMAVGGLLLYAGTNGYGTLKGIKELQKRRWLSEEGTRHLEKLAKAVLTLRVESHLFYQKEQEIIYISKGREDKESKDLLLLENSSANPKKFYQTLIPLHKAIKAFVEGNPKVLKLSKLNDPSIGAGLVKGERNFASSSAEASSTQAVALDPDNIDALSNLQRVKMTRDQAQEALKRNQRLLTLLREKHNDAPHLDLAKVAYHTGHCYTELDQPEQAIRWFNQAIVILFQAKEFAAPILPHIKLGLALAHMKLSNFEASYKHFMEGLKMKKQLLGNKPHVSIAISLNSLGIIYKNQGKLDKAQECYEKALETYEEAQGSQDSLDFATILSNLGDIYILTNKGEKALPLLHRSLKIKEKVLGTSPSPTLVNGLNNLARAYGLLGNSQQAGEYMEKGLKMSKMLPGESANSQTSLSLHNMGGFWFDKGDYNQALSYYRKSLEMKRELFKGHPHLEMAQTLSEMGLTCRKAEKLDEALKYGLEAVDIHRKLVSGDPTTSHGISLGNVGFTYKKMGEIEKAIPYIEEALQIFTKNLGENHGHTLLAKEQLEILKKDQKP</sequence>
<feature type="repeat" description="TPR" evidence="2">
    <location>
        <begin position="1605"/>
        <end position="1638"/>
    </location>
</feature>
<feature type="coiled-coil region" evidence="3">
    <location>
        <begin position="1440"/>
        <end position="1467"/>
    </location>
</feature>
<dbReference type="Pfam" id="PF00023">
    <property type="entry name" value="Ank"/>
    <property type="match status" value="1"/>
</dbReference>
<keyword evidence="2" id="KW-0802">TPR repeat</keyword>
<dbReference type="Gene3D" id="1.25.40.10">
    <property type="entry name" value="Tetratricopeptide repeat domain"/>
    <property type="match status" value="4"/>
</dbReference>
<dbReference type="Gene3D" id="1.25.40.20">
    <property type="entry name" value="Ankyrin repeat-containing domain"/>
    <property type="match status" value="2"/>
</dbReference>
<dbReference type="PANTHER" id="PTHR19959">
    <property type="entry name" value="KINESIN LIGHT CHAIN"/>
    <property type="match status" value="1"/>
</dbReference>
<feature type="repeat" description="ANK" evidence="1">
    <location>
        <begin position="779"/>
        <end position="801"/>
    </location>
</feature>
<feature type="repeat" description="TPR" evidence="2">
    <location>
        <begin position="1691"/>
        <end position="1724"/>
    </location>
</feature>
<dbReference type="Proteomes" id="UP001194714">
    <property type="component" value="Unassembled WGS sequence"/>
</dbReference>